<keyword evidence="5" id="KW-0862">Zinc</keyword>
<feature type="domain" description="C2H2-type" evidence="9">
    <location>
        <begin position="4"/>
        <end position="31"/>
    </location>
</feature>
<evidence type="ECO:0000256" key="1">
    <source>
        <dbReference type="ARBA" id="ARBA00004123"/>
    </source>
</evidence>
<dbReference type="PROSITE" id="PS00028">
    <property type="entry name" value="ZINC_FINGER_C2H2_1"/>
    <property type="match status" value="1"/>
</dbReference>
<evidence type="ECO:0000256" key="2">
    <source>
        <dbReference type="ARBA" id="ARBA00022723"/>
    </source>
</evidence>
<evidence type="ECO:0000313" key="10">
    <source>
        <dbReference type="EMBL" id="MEQ2168604.1"/>
    </source>
</evidence>
<dbReference type="PANTHER" id="PTHR24394">
    <property type="entry name" value="ZINC FINGER PROTEIN"/>
    <property type="match status" value="1"/>
</dbReference>
<evidence type="ECO:0000256" key="6">
    <source>
        <dbReference type="ARBA" id="ARBA00023242"/>
    </source>
</evidence>
<keyword evidence="3" id="KW-0677">Repeat</keyword>
<dbReference type="SMART" id="SM00355">
    <property type="entry name" value="ZnF_C2H2"/>
    <property type="match status" value="2"/>
</dbReference>
<dbReference type="SUPFAM" id="SSF57667">
    <property type="entry name" value="beta-beta-alpha zinc fingers"/>
    <property type="match status" value="1"/>
</dbReference>
<evidence type="ECO:0000313" key="11">
    <source>
        <dbReference type="Proteomes" id="UP001476798"/>
    </source>
</evidence>
<evidence type="ECO:0000256" key="5">
    <source>
        <dbReference type="ARBA" id="ARBA00022833"/>
    </source>
</evidence>
<evidence type="ECO:0000259" key="9">
    <source>
        <dbReference type="PROSITE" id="PS50157"/>
    </source>
</evidence>
<feature type="compositionally biased region" description="Polar residues" evidence="8">
    <location>
        <begin position="143"/>
        <end position="152"/>
    </location>
</feature>
<name>A0ABV0NB56_9TELE</name>
<evidence type="ECO:0000256" key="8">
    <source>
        <dbReference type="SAM" id="MobiDB-lite"/>
    </source>
</evidence>
<feature type="compositionally biased region" description="Low complexity" evidence="8">
    <location>
        <begin position="80"/>
        <end position="106"/>
    </location>
</feature>
<feature type="non-terminal residue" evidence="10">
    <location>
        <position position="1"/>
    </location>
</feature>
<gene>
    <name evidence="10" type="ORF">GOODEAATRI_016452</name>
</gene>
<accession>A0ABV0NB56</accession>
<protein>
    <recommendedName>
        <fullName evidence="9">C2H2-type domain-containing protein</fullName>
    </recommendedName>
</protein>
<sequence>EKPFICEICGKSFTSRPNMKRHRRTHTGEKPYPCEVCGQRFRFSNMLKAHKEKCFRVTSPVVLQTSGSTVPVRLFANAFSSPASSSSSPTTVPGPSAATPATTSASLGLSPTGGPIPQQSPVGHTFSHVQLHSAPSHHHSHPTITQQHLSNTPQQVPPHSHHHLVVPPVAHLPPPPALFKSEPLNHCGHEDSSYLHHMAPLDKGPGAPQHH</sequence>
<keyword evidence="2" id="KW-0479">Metal-binding</keyword>
<dbReference type="PANTHER" id="PTHR24394:SF24">
    <property type="entry name" value="ZINC FINGER AND BTB DOMAIN-CONTAINING PROTEIN 47"/>
    <property type="match status" value="1"/>
</dbReference>
<comment type="subcellular location">
    <subcellularLocation>
        <location evidence="1">Nucleus</location>
    </subcellularLocation>
</comment>
<dbReference type="EMBL" id="JAHRIO010031256">
    <property type="protein sequence ID" value="MEQ2168604.1"/>
    <property type="molecule type" value="Genomic_DNA"/>
</dbReference>
<feature type="region of interest" description="Disordered" evidence="8">
    <location>
        <begin position="80"/>
        <end position="169"/>
    </location>
</feature>
<keyword evidence="4 7" id="KW-0863">Zinc-finger</keyword>
<dbReference type="Proteomes" id="UP001476798">
    <property type="component" value="Unassembled WGS sequence"/>
</dbReference>
<comment type="caution">
    <text evidence="10">The sequence shown here is derived from an EMBL/GenBank/DDBJ whole genome shotgun (WGS) entry which is preliminary data.</text>
</comment>
<proteinExistence type="predicted"/>
<dbReference type="Pfam" id="PF00096">
    <property type="entry name" value="zf-C2H2"/>
    <property type="match status" value="2"/>
</dbReference>
<dbReference type="InterPro" id="IPR013087">
    <property type="entry name" value="Znf_C2H2_type"/>
</dbReference>
<feature type="domain" description="C2H2-type" evidence="9">
    <location>
        <begin position="32"/>
        <end position="60"/>
    </location>
</feature>
<dbReference type="PROSITE" id="PS50157">
    <property type="entry name" value="ZINC_FINGER_C2H2_2"/>
    <property type="match status" value="2"/>
</dbReference>
<keyword evidence="6" id="KW-0539">Nucleus</keyword>
<keyword evidence="11" id="KW-1185">Reference proteome</keyword>
<reference evidence="10 11" key="1">
    <citation type="submission" date="2021-06" db="EMBL/GenBank/DDBJ databases">
        <authorList>
            <person name="Palmer J.M."/>
        </authorList>
    </citation>
    <scope>NUCLEOTIDE SEQUENCE [LARGE SCALE GENOMIC DNA]</scope>
    <source>
        <strain evidence="10 11">GA_2019</strain>
        <tissue evidence="10">Muscle</tissue>
    </source>
</reference>
<organism evidence="10 11">
    <name type="scientific">Goodea atripinnis</name>
    <dbReference type="NCBI Taxonomy" id="208336"/>
    <lineage>
        <taxon>Eukaryota</taxon>
        <taxon>Metazoa</taxon>
        <taxon>Chordata</taxon>
        <taxon>Craniata</taxon>
        <taxon>Vertebrata</taxon>
        <taxon>Euteleostomi</taxon>
        <taxon>Actinopterygii</taxon>
        <taxon>Neopterygii</taxon>
        <taxon>Teleostei</taxon>
        <taxon>Neoteleostei</taxon>
        <taxon>Acanthomorphata</taxon>
        <taxon>Ovalentaria</taxon>
        <taxon>Atherinomorphae</taxon>
        <taxon>Cyprinodontiformes</taxon>
        <taxon>Goodeidae</taxon>
        <taxon>Goodea</taxon>
    </lineage>
</organism>
<dbReference type="Gene3D" id="3.30.160.60">
    <property type="entry name" value="Classic Zinc Finger"/>
    <property type="match status" value="2"/>
</dbReference>
<evidence type="ECO:0000256" key="4">
    <source>
        <dbReference type="ARBA" id="ARBA00022771"/>
    </source>
</evidence>
<evidence type="ECO:0000256" key="7">
    <source>
        <dbReference type="PROSITE-ProRule" id="PRU00042"/>
    </source>
</evidence>
<evidence type="ECO:0000256" key="3">
    <source>
        <dbReference type="ARBA" id="ARBA00022737"/>
    </source>
</evidence>
<feature type="compositionally biased region" description="Polar residues" evidence="8">
    <location>
        <begin position="117"/>
        <end position="130"/>
    </location>
</feature>
<dbReference type="InterPro" id="IPR036236">
    <property type="entry name" value="Znf_C2H2_sf"/>
</dbReference>